<dbReference type="GeneID" id="25729526"/>
<evidence type="ECO:0000313" key="5">
    <source>
        <dbReference type="Proteomes" id="UP000054498"/>
    </source>
</evidence>
<reference evidence="4 5" key="1">
    <citation type="journal article" date="2013" name="BMC Genomics">
        <title>Reconstruction of the lipid metabolism for the microalga Monoraphidium neglectum from its genome sequence reveals characteristics suitable for biofuel production.</title>
        <authorList>
            <person name="Bogen C."/>
            <person name="Al-Dilaimi A."/>
            <person name="Albersmeier A."/>
            <person name="Wichmann J."/>
            <person name="Grundmann M."/>
            <person name="Rupp O."/>
            <person name="Lauersen K.J."/>
            <person name="Blifernez-Klassen O."/>
            <person name="Kalinowski J."/>
            <person name="Goesmann A."/>
            <person name="Mussgnug J.H."/>
            <person name="Kruse O."/>
        </authorList>
    </citation>
    <scope>NUCLEOTIDE SEQUENCE [LARGE SCALE GENOMIC DNA]</scope>
    <source>
        <strain evidence="4 5">SAG 48.87</strain>
    </source>
</reference>
<dbReference type="OrthoDB" id="277235at2759"/>
<dbReference type="GO" id="GO:0006412">
    <property type="term" value="P:translation"/>
    <property type="evidence" value="ECO:0007669"/>
    <property type="project" value="TreeGrafter"/>
</dbReference>
<evidence type="ECO:0000313" key="4">
    <source>
        <dbReference type="EMBL" id="KIY95771.1"/>
    </source>
</evidence>
<evidence type="ECO:0000256" key="1">
    <source>
        <dbReference type="ARBA" id="ARBA00025453"/>
    </source>
</evidence>
<evidence type="ECO:0000259" key="3">
    <source>
        <dbReference type="PROSITE" id="PS50126"/>
    </source>
</evidence>
<feature type="region of interest" description="Disordered" evidence="2">
    <location>
        <begin position="191"/>
        <end position="228"/>
    </location>
</feature>
<dbReference type="SUPFAM" id="SSF50249">
    <property type="entry name" value="Nucleic acid-binding proteins"/>
    <property type="match status" value="2"/>
</dbReference>
<dbReference type="GO" id="GO:0005737">
    <property type="term" value="C:cytoplasm"/>
    <property type="evidence" value="ECO:0007669"/>
    <property type="project" value="UniProtKB-ARBA"/>
</dbReference>
<dbReference type="Pfam" id="PF00575">
    <property type="entry name" value="S1"/>
    <property type="match status" value="1"/>
</dbReference>
<feature type="domain" description="S1 motif" evidence="3">
    <location>
        <begin position="1"/>
        <end position="69"/>
    </location>
</feature>
<dbReference type="PANTHER" id="PTHR10724">
    <property type="entry name" value="30S RIBOSOMAL PROTEIN S1"/>
    <property type="match status" value="1"/>
</dbReference>
<evidence type="ECO:0000256" key="2">
    <source>
        <dbReference type="SAM" id="MobiDB-lite"/>
    </source>
</evidence>
<dbReference type="STRING" id="145388.A0A0D2M358"/>
<feature type="compositionally biased region" description="Acidic residues" evidence="2">
    <location>
        <begin position="202"/>
        <end position="212"/>
    </location>
</feature>
<dbReference type="GO" id="GO:0003729">
    <property type="term" value="F:mRNA binding"/>
    <property type="evidence" value="ECO:0007669"/>
    <property type="project" value="UniProtKB-ARBA"/>
</dbReference>
<dbReference type="SMART" id="SM00316">
    <property type="entry name" value="S1"/>
    <property type="match status" value="1"/>
</dbReference>
<sequence>MHAHRHKRSVEAYGAFVDVGSESDGLVHVSQLSDGYVKNVADVVKVGASVKVKVLTVDPAQRRLALTMKGLGNAPAARAAPSADAFDAEDAADAEEAEEAFALEAGDVALDGVVYRVDEDDYEAEGYEEGDEYEAEAEGELALIAALENSIVEGKVTGVEDFGVIVEWTSADGAKRSGLLHVSEMRAPAAAAEAELGADAAAADEEAEEGEDAGGLLADEGDRPATTT</sequence>
<dbReference type="InterPro" id="IPR050437">
    <property type="entry name" value="Ribos_protein_bS1-like"/>
</dbReference>
<dbReference type="AlphaFoldDB" id="A0A0D2M358"/>
<feature type="compositionally biased region" description="Low complexity" evidence="2">
    <location>
        <begin position="191"/>
        <end position="201"/>
    </location>
</feature>
<organism evidence="4 5">
    <name type="scientific">Monoraphidium neglectum</name>
    <dbReference type="NCBI Taxonomy" id="145388"/>
    <lineage>
        <taxon>Eukaryota</taxon>
        <taxon>Viridiplantae</taxon>
        <taxon>Chlorophyta</taxon>
        <taxon>core chlorophytes</taxon>
        <taxon>Chlorophyceae</taxon>
        <taxon>CS clade</taxon>
        <taxon>Sphaeropleales</taxon>
        <taxon>Selenastraceae</taxon>
        <taxon>Monoraphidium</taxon>
    </lineage>
</organism>
<dbReference type="Gene3D" id="2.40.50.140">
    <property type="entry name" value="Nucleic acid-binding proteins"/>
    <property type="match status" value="2"/>
</dbReference>
<dbReference type="Proteomes" id="UP000054498">
    <property type="component" value="Unassembled WGS sequence"/>
</dbReference>
<name>A0A0D2M358_9CHLO</name>
<proteinExistence type="predicted"/>
<accession>A0A0D2M358</accession>
<dbReference type="KEGG" id="mng:MNEG_12189"/>
<dbReference type="PROSITE" id="PS50126">
    <property type="entry name" value="S1"/>
    <property type="match status" value="2"/>
</dbReference>
<protein>
    <recommendedName>
        <fullName evidence="3">S1 motif domain-containing protein</fullName>
    </recommendedName>
</protein>
<comment type="function">
    <text evidence="1">Associates with the EF-Tu.GDP complex and induces the exchange of GDP to GTP. It remains bound to the aminoacyl-tRNA.EF-Tu.GTP complex up to the GTP hydrolysis stage on the ribosome.</text>
</comment>
<dbReference type="InterPro" id="IPR003029">
    <property type="entry name" value="S1_domain"/>
</dbReference>
<feature type="domain" description="S1 motif" evidence="3">
    <location>
        <begin position="149"/>
        <end position="185"/>
    </location>
</feature>
<dbReference type="FunFam" id="2.40.50.140:FF:000051">
    <property type="entry name" value="RNA-binding transcriptional accessory protein"/>
    <property type="match status" value="1"/>
</dbReference>
<keyword evidence="5" id="KW-1185">Reference proteome</keyword>
<dbReference type="RefSeq" id="XP_013894791.1">
    <property type="nucleotide sequence ID" value="XM_014039337.1"/>
</dbReference>
<dbReference type="GO" id="GO:0003735">
    <property type="term" value="F:structural constituent of ribosome"/>
    <property type="evidence" value="ECO:0007669"/>
    <property type="project" value="TreeGrafter"/>
</dbReference>
<gene>
    <name evidence="4" type="ORF">MNEG_12189</name>
</gene>
<dbReference type="EMBL" id="KK103332">
    <property type="protein sequence ID" value="KIY95771.1"/>
    <property type="molecule type" value="Genomic_DNA"/>
</dbReference>
<dbReference type="PANTHER" id="PTHR10724:SF10">
    <property type="entry name" value="S1 RNA-BINDING DOMAIN-CONTAINING PROTEIN 1"/>
    <property type="match status" value="1"/>
</dbReference>
<dbReference type="InterPro" id="IPR012340">
    <property type="entry name" value="NA-bd_OB-fold"/>
</dbReference>